<dbReference type="SUPFAM" id="SSF54556">
    <property type="entry name" value="Chitinase insertion domain"/>
    <property type="match status" value="1"/>
</dbReference>
<dbReference type="GO" id="GO:0006032">
    <property type="term" value="P:chitin catabolic process"/>
    <property type="evidence" value="ECO:0007669"/>
    <property type="project" value="TreeGrafter"/>
</dbReference>
<dbReference type="InterPro" id="IPR001579">
    <property type="entry name" value="Glyco_hydro_18_chit_AS"/>
</dbReference>
<evidence type="ECO:0000313" key="6">
    <source>
        <dbReference type="EMBL" id="KAG8236246.1"/>
    </source>
</evidence>
<dbReference type="SUPFAM" id="SSF51445">
    <property type="entry name" value="(Trans)glycosidases"/>
    <property type="match status" value="1"/>
</dbReference>
<keyword evidence="2 3" id="KW-0326">Glycosidase</keyword>
<dbReference type="OrthoDB" id="73875at2759"/>
<dbReference type="GO" id="GO:0004568">
    <property type="term" value="F:chitinase activity"/>
    <property type="evidence" value="ECO:0007669"/>
    <property type="project" value="TreeGrafter"/>
</dbReference>
<dbReference type="Gene3D" id="3.20.20.80">
    <property type="entry name" value="Glycosidases"/>
    <property type="match status" value="1"/>
</dbReference>
<feature type="domain" description="GH18" evidence="5">
    <location>
        <begin position="1"/>
        <end position="324"/>
    </location>
</feature>
<dbReference type="GO" id="GO:0008061">
    <property type="term" value="F:chitin binding"/>
    <property type="evidence" value="ECO:0007669"/>
    <property type="project" value="InterPro"/>
</dbReference>
<protein>
    <recommendedName>
        <fullName evidence="5">GH18 domain-containing protein</fullName>
    </recommendedName>
</protein>
<dbReference type="PROSITE" id="PS01095">
    <property type="entry name" value="GH18_1"/>
    <property type="match status" value="1"/>
</dbReference>
<dbReference type="InterPro" id="IPR017853">
    <property type="entry name" value="GH"/>
</dbReference>
<dbReference type="GO" id="GO:0005576">
    <property type="term" value="C:extracellular region"/>
    <property type="evidence" value="ECO:0007669"/>
    <property type="project" value="TreeGrafter"/>
</dbReference>
<dbReference type="Gene3D" id="3.10.50.10">
    <property type="match status" value="1"/>
</dbReference>
<evidence type="ECO:0000259" key="5">
    <source>
        <dbReference type="PROSITE" id="PS51910"/>
    </source>
</evidence>
<keyword evidence="1 3" id="KW-0378">Hydrolase</keyword>
<evidence type="ECO:0000256" key="4">
    <source>
        <dbReference type="RuleBase" id="RU004453"/>
    </source>
</evidence>
<dbReference type="InterPro" id="IPR029070">
    <property type="entry name" value="Chitinase_insertion_sf"/>
</dbReference>
<dbReference type="SMART" id="SM00636">
    <property type="entry name" value="Glyco_18"/>
    <property type="match status" value="1"/>
</dbReference>
<keyword evidence="7" id="KW-1185">Reference proteome</keyword>
<name>A0A8K0KLY5_LADFU</name>
<dbReference type="InterPro" id="IPR011583">
    <property type="entry name" value="Chitinase_II/V-like_cat"/>
</dbReference>
<dbReference type="AlphaFoldDB" id="A0A8K0KLY5"/>
<reference evidence="6" key="1">
    <citation type="submission" date="2013-04" db="EMBL/GenBank/DDBJ databases">
        <authorList>
            <person name="Qu J."/>
            <person name="Murali S.C."/>
            <person name="Bandaranaike D."/>
            <person name="Bellair M."/>
            <person name="Blankenburg K."/>
            <person name="Chao H."/>
            <person name="Dinh H."/>
            <person name="Doddapaneni H."/>
            <person name="Downs B."/>
            <person name="Dugan-Rocha S."/>
            <person name="Elkadiri S."/>
            <person name="Gnanaolivu R.D."/>
            <person name="Hernandez B."/>
            <person name="Javaid M."/>
            <person name="Jayaseelan J.C."/>
            <person name="Lee S."/>
            <person name="Li M."/>
            <person name="Ming W."/>
            <person name="Munidasa M."/>
            <person name="Muniz J."/>
            <person name="Nguyen L."/>
            <person name="Ongeri F."/>
            <person name="Osuji N."/>
            <person name="Pu L.-L."/>
            <person name="Puazo M."/>
            <person name="Qu C."/>
            <person name="Quiroz J."/>
            <person name="Raj R."/>
            <person name="Weissenberger G."/>
            <person name="Xin Y."/>
            <person name="Zou X."/>
            <person name="Han Y."/>
            <person name="Richards S."/>
            <person name="Worley K."/>
            <person name="Muzny D."/>
            <person name="Gibbs R."/>
        </authorList>
    </citation>
    <scope>NUCLEOTIDE SEQUENCE</scope>
    <source>
        <strain evidence="6">Sampled in the wild</strain>
    </source>
</reference>
<accession>A0A8K0KLY5</accession>
<evidence type="ECO:0000256" key="3">
    <source>
        <dbReference type="RuleBase" id="RU000489"/>
    </source>
</evidence>
<organism evidence="6 7">
    <name type="scientific">Ladona fulva</name>
    <name type="common">Scarce chaser dragonfly</name>
    <name type="synonym">Libellula fulva</name>
    <dbReference type="NCBI Taxonomy" id="123851"/>
    <lineage>
        <taxon>Eukaryota</taxon>
        <taxon>Metazoa</taxon>
        <taxon>Ecdysozoa</taxon>
        <taxon>Arthropoda</taxon>
        <taxon>Hexapoda</taxon>
        <taxon>Insecta</taxon>
        <taxon>Pterygota</taxon>
        <taxon>Palaeoptera</taxon>
        <taxon>Odonata</taxon>
        <taxon>Epiprocta</taxon>
        <taxon>Anisoptera</taxon>
        <taxon>Libelluloidea</taxon>
        <taxon>Libellulidae</taxon>
        <taxon>Ladona</taxon>
    </lineage>
</organism>
<evidence type="ECO:0000256" key="2">
    <source>
        <dbReference type="ARBA" id="ARBA00023295"/>
    </source>
</evidence>
<comment type="similarity">
    <text evidence="4">Belongs to the glycosyl hydrolase 18 family.</text>
</comment>
<evidence type="ECO:0000256" key="1">
    <source>
        <dbReference type="ARBA" id="ARBA00022801"/>
    </source>
</evidence>
<dbReference type="Proteomes" id="UP000792457">
    <property type="component" value="Unassembled WGS sequence"/>
</dbReference>
<dbReference type="GO" id="GO:0005975">
    <property type="term" value="P:carbohydrate metabolic process"/>
    <property type="evidence" value="ECO:0007669"/>
    <property type="project" value="InterPro"/>
</dbReference>
<dbReference type="PANTHER" id="PTHR11177">
    <property type="entry name" value="CHITINASE"/>
    <property type="match status" value="1"/>
</dbReference>
<dbReference type="InterPro" id="IPR001223">
    <property type="entry name" value="Glyco_hydro18_cat"/>
</dbReference>
<dbReference type="Pfam" id="PF00704">
    <property type="entry name" value="Glyco_hydro_18"/>
    <property type="match status" value="1"/>
</dbReference>
<proteinExistence type="inferred from homology"/>
<sequence length="367" mass="41578">MTGLRRRYPHLKVTLAVGGWNEGSANYSAMASSPQSRKQFVHSALEFIQNYDFDGLDLDWEYPGKRGGKPEDKKNFVALVRELREAFDGRGWILTSAIGAGKDTLEVAYDVRALAPHLDLFHLMCYDYHGAWDSRTGHNAPLHHYPEGKQENDKYHTTEYSVNYLLELGAPPRKIVMGVPMYGRTLLIERENSLEEDKLIPPGFPAKDKGFPGPFTKEDGFMGYNEICLELMNSESYMGNDSSGKWEIGWDDASKTPYASKKDKWITYDNERSIREKVKFAMEKELGGIMVWAIDTDDFHGDCSEGGFKKFPLLNTINQAIIQVIEDQENVIPDNKHEEKHDSSASILSVPILLVSVISLLMPLFNQ</sequence>
<dbReference type="InterPro" id="IPR050314">
    <property type="entry name" value="Glycosyl_Hydrlase_18"/>
</dbReference>
<evidence type="ECO:0000313" key="7">
    <source>
        <dbReference type="Proteomes" id="UP000792457"/>
    </source>
</evidence>
<gene>
    <name evidence="6" type="ORF">J437_LFUL010999</name>
</gene>
<reference evidence="6" key="2">
    <citation type="submission" date="2017-10" db="EMBL/GenBank/DDBJ databases">
        <title>Ladona fulva Genome sequencing and assembly.</title>
        <authorList>
            <person name="Murali S."/>
            <person name="Richards S."/>
            <person name="Bandaranaike D."/>
            <person name="Bellair M."/>
            <person name="Blankenburg K."/>
            <person name="Chao H."/>
            <person name="Dinh H."/>
            <person name="Doddapaneni H."/>
            <person name="Dugan-Rocha S."/>
            <person name="Elkadiri S."/>
            <person name="Gnanaolivu R."/>
            <person name="Hernandez B."/>
            <person name="Skinner E."/>
            <person name="Javaid M."/>
            <person name="Lee S."/>
            <person name="Li M."/>
            <person name="Ming W."/>
            <person name="Munidasa M."/>
            <person name="Muniz J."/>
            <person name="Nguyen L."/>
            <person name="Hughes D."/>
            <person name="Osuji N."/>
            <person name="Pu L.-L."/>
            <person name="Puazo M."/>
            <person name="Qu C."/>
            <person name="Quiroz J."/>
            <person name="Raj R."/>
            <person name="Weissenberger G."/>
            <person name="Xin Y."/>
            <person name="Zou X."/>
            <person name="Han Y."/>
            <person name="Worley K."/>
            <person name="Muzny D."/>
            <person name="Gibbs R."/>
        </authorList>
    </citation>
    <scope>NUCLEOTIDE SEQUENCE</scope>
    <source>
        <strain evidence="6">Sampled in the wild</strain>
    </source>
</reference>
<dbReference type="PROSITE" id="PS51910">
    <property type="entry name" value="GH18_2"/>
    <property type="match status" value="1"/>
</dbReference>
<comment type="caution">
    <text evidence="6">The sequence shown here is derived from an EMBL/GenBank/DDBJ whole genome shotgun (WGS) entry which is preliminary data.</text>
</comment>
<dbReference type="EMBL" id="KZ309003">
    <property type="protein sequence ID" value="KAG8236246.1"/>
    <property type="molecule type" value="Genomic_DNA"/>
</dbReference>
<dbReference type="PANTHER" id="PTHR11177:SF403">
    <property type="entry name" value="CHITINASE 2-RELATED"/>
    <property type="match status" value="1"/>
</dbReference>